<organism evidence="2 3">
    <name type="scientific">Triparma columacea</name>
    <dbReference type="NCBI Taxonomy" id="722753"/>
    <lineage>
        <taxon>Eukaryota</taxon>
        <taxon>Sar</taxon>
        <taxon>Stramenopiles</taxon>
        <taxon>Ochrophyta</taxon>
        <taxon>Bolidophyceae</taxon>
        <taxon>Parmales</taxon>
        <taxon>Triparmaceae</taxon>
        <taxon>Triparma</taxon>
    </lineage>
</organism>
<reference evidence="3" key="1">
    <citation type="journal article" date="2023" name="Commun. Biol.">
        <title>Genome analysis of Parmales, the sister group of diatoms, reveals the evolutionary specialization of diatoms from phago-mixotrophs to photoautotrophs.</title>
        <authorList>
            <person name="Ban H."/>
            <person name="Sato S."/>
            <person name="Yoshikawa S."/>
            <person name="Yamada K."/>
            <person name="Nakamura Y."/>
            <person name="Ichinomiya M."/>
            <person name="Sato N."/>
            <person name="Blanc-Mathieu R."/>
            <person name="Endo H."/>
            <person name="Kuwata A."/>
            <person name="Ogata H."/>
        </authorList>
    </citation>
    <scope>NUCLEOTIDE SEQUENCE [LARGE SCALE GENOMIC DNA]</scope>
</reference>
<keyword evidence="1" id="KW-1133">Transmembrane helix</keyword>
<proteinExistence type="predicted"/>
<keyword evidence="3" id="KW-1185">Reference proteome</keyword>
<dbReference type="AlphaFoldDB" id="A0A9W7GCP8"/>
<feature type="transmembrane region" description="Helical" evidence="1">
    <location>
        <begin position="186"/>
        <end position="206"/>
    </location>
</feature>
<name>A0A9W7GCP8_9STRA</name>
<keyword evidence="1" id="KW-0812">Transmembrane</keyword>
<keyword evidence="1" id="KW-0472">Membrane</keyword>
<dbReference type="EMBL" id="BRYA01000120">
    <property type="protein sequence ID" value="GMI40136.1"/>
    <property type="molecule type" value="Genomic_DNA"/>
</dbReference>
<evidence type="ECO:0000256" key="1">
    <source>
        <dbReference type="SAM" id="Phobius"/>
    </source>
</evidence>
<comment type="caution">
    <text evidence="2">The sequence shown here is derived from an EMBL/GenBank/DDBJ whole genome shotgun (WGS) entry which is preliminary data.</text>
</comment>
<dbReference type="Proteomes" id="UP001165065">
    <property type="component" value="Unassembled WGS sequence"/>
</dbReference>
<accession>A0A9W7GCP8</accession>
<dbReference type="OrthoDB" id="64747at2759"/>
<evidence type="ECO:0000313" key="3">
    <source>
        <dbReference type="Proteomes" id="UP001165065"/>
    </source>
</evidence>
<protein>
    <submittedName>
        <fullName evidence="2">Uncharacterized protein</fullName>
    </submittedName>
</protein>
<sequence>MVTKSGSGSVIVNQDHERLNLKGLVEEKIGDSVDGEHVFFLLPARSKDLDGVTAMAPKLQAVKAAMEDRGNIAEIKNYVFGGVDTEKLKNLLGGSASVEVVNGLKNFREGLIQEGKVLVVQLEAGESAKKVDKVVSNTMKGGSGRTVYLASQPTDSELNQRRTERRLANQANGSDSTYYVAMTPNILAGILFGFLFVFVTIIGMTCMNDIEGQTIFVDRMPHVGKEF</sequence>
<gene>
    <name evidence="2" type="ORF">TrCOL_g8490</name>
</gene>
<evidence type="ECO:0000313" key="2">
    <source>
        <dbReference type="EMBL" id="GMI40136.1"/>
    </source>
</evidence>